<name>A0AAD5RBW1_PARTN</name>
<keyword evidence="4" id="KW-1185">Reference proteome</keyword>
<dbReference type="AlphaFoldDB" id="A0AAD5RBW1"/>
<protein>
    <recommendedName>
        <fullName evidence="2">MAGE domain-containing protein</fullName>
    </recommendedName>
</protein>
<feature type="domain" description="MAGE" evidence="2">
    <location>
        <begin position="3"/>
        <end position="96"/>
    </location>
</feature>
<dbReference type="EMBL" id="JAHQIW010007266">
    <property type="protein sequence ID" value="KAJ1373359.1"/>
    <property type="molecule type" value="Genomic_DNA"/>
</dbReference>
<keyword evidence="1" id="KW-0732">Signal</keyword>
<dbReference type="InterPro" id="IPR037445">
    <property type="entry name" value="MAGE"/>
</dbReference>
<proteinExistence type="predicted"/>
<sequence>MAQAKRGLLSAILMFIFASKSKKTNVNAVTETVLIKFLKSLGLHYDTPDPFFGDVKKLISPTNTAEFIHEGYISFAKSSDPSETQVISYDWGPRATLVCEPEIMLNSFCRIMRDPLVDKWVESS</sequence>
<dbReference type="InterPro" id="IPR002190">
    <property type="entry name" value="MHD_dom"/>
</dbReference>
<evidence type="ECO:0000313" key="3">
    <source>
        <dbReference type="EMBL" id="KAJ1373359.1"/>
    </source>
</evidence>
<dbReference type="PANTHER" id="PTHR11736">
    <property type="entry name" value="MELANOMA-ASSOCIATED ANTIGEN MAGE ANTIGEN"/>
    <property type="match status" value="1"/>
</dbReference>
<dbReference type="GO" id="GO:0005634">
    <property type="term" value="C:nucleus"/>
    <property type="evidence" value="ECO:0007669"/>
    <property type="project" value="TreeGrafter"/>
</dbReference>
<feature type="chain" id="PRO_5041969502" description="MAGE domain-containing protein" evidence="1">
    <location>
        <begin position="24"/>
        <end position="124"/>
    </location>
</feature>
<feature type="signal peptide" evidence="1">
    <location>
        <begin position="1"/>
        <end position="23"/>
    </location>
</feature>
<organism evidence="3 4">
    <name type="scientific">Parelaphostrongylus tenuis</name>
    <name type="common">Meningeal worm</name>
    <dbReference type="NCBI Taxonomy" id="148309"/>
    <lineage>
        <taxon>Eukaryota</taxon>
        <taxon>Metazoa</taxon>
        <taxon>Ecdysozoa</taxon>
        <taxon>Nematoda</taxon>
        <taxon>Chromadorea</taxon>
        <taxon>Rhabditida</taxon>
        <taxon>Rhabditina</taxon>
        <taxon>Rhabditomorpha</taxon>
        <taxon>Strongyloidea</taxon>
        <taxon>Metastrongylidae</taxon>
        <taxon>Parelaphostrongylus</taxon>
    </lineage>
</organism>
<dbReference type="Gene3D" id="1.10.10.1210">
    <property type="entry name" value="MAGE homology domain, winged helix WH2 motif"/>
    <property type="match status" value="1"/>
</dbReference>
<dbReference type="Pfam" id="PF01454">
    <property type="entry name" value="MAGE"/>
    <property type="match status" value="1"/>
</dbReference>
<comment type="caution">
    <text evidence="3">The sequence shown here is derived from an EMBL/GenBank/DDBJ whole genome shotgun (WGS) entry which is preliminary data.</text>
</comment>
<dbReference type="PANTHER" id="PTHR11736:SF14">
    <property type="entry name" value="NSE3 HOMOLOG, SMC5-SMC6 COMPLEX COMPONENT"/>
    <property type="match status" value="1"/>
</dbReference>
<evidence type="ECO:0000259" key="2">
    <source>
        <dbReference type="Pfam" id="PF01454"/>
    </source>
</evidence>
<accession>A0AAD5RBW1</accession>
<evidence type="ECO:0000313" key="4">
    <source>
        <dbReference type="Proteomes" id="UP001196413"/>
    </source>
</evidence>
<reference evidence="3" key="1">
    <citation type="submission" date="2021-06" db="EMBL/GenBank/DDBJ databases">
        <title>Parelaphostrongylus tenuis whole genome reference sequence.</title>
        <authorList>
            <person name="Garwood T.J."/>
            <person name="Larsen P.A."/>
            <person name="Fountain-Jones N.M."/>
            <person name="Garbe J.R."/>
            <person name="Macchietto M.G."/>
            <person name="Kania S.A."/>
            <person name="Gerhold R.W."/>
            <person name="Richards J.E."/>
            <person name="Wolf T.M."/>
        </authorList>
    </citation>
    <scope>NUCLEOTIDE SEQUENCE</scope>
    <source>
        <strain evidence="3">MNPRO001-30</strain>
        <tissue evidence="3">Meninges</tissue>
    </source>
</reference>
<gene>
    <name evidence="3" type="ORF">KIN20_035735</name>
</gene>
<dbReference type="InterPro" id="IPR041899">
    <property type="entry name" value="MAGE_WH2"/>
</dbReference>
<dbReference type="Proteomes" id="UP001196413">
    <property type="component" value="Unassembled WGS sequence"/>
</dbReference>
<evidence type="ECO:0000256" key="1">
    <source>
        <dbReference type="SAM" id="SignalP"/>
    </source>
</evidence>